<proteinExistence type="predicted"/>
<accession>A0A5D3DQR3</accession>
<name>A0A5D3DQR3_CUCMM</name>
<protein>
    <submittedName>
        <fullName evidence="3">Transposase</fullName>
    </submittedName>
</protein>
<organism evidence="3 4">
    <name type="scientific">Cucumis melo var. makuwa</name>
    <name type="common">Oriental melon</name>
    <dbReference type="NCBI Taxonomy" id="1194695"/>
    <lineage>
        <taxon>Eukaryota</taxon>
        <taxon>Viridiplantae</taxon>
        <taxon>Streptophyta</taxon>
        <taxon>Embryophyta</taxon>
        <taxon>Tracheophyta</taxon>
        <taxon>Spermatophyta</taxon>
        <taxon>Magnoliopsida</taxon>
        <taxon>eudicotyledons</taxon>
        <taxon>Gunneridae</taxon>
        <taxon>Pentapetalae</taxon>
        <taxon>rosids</taxon>
        <taxon>fabids</taxon>
        <taxon>Cucurbitales</taxon>
        <taxon>Cucurbitaceae</taxon>
        <taxon>Benincaseae</taxon>
        <taxon>Cucumis</taxon>
    </lineage>
</organism>
<sequence length="631" mass="72270">MAPQKDFPYKCANDDLGDMLSHYPLVSKWNSTSDIDESGDKYTRLDCEGTWVTTRLSLDKASWRYEPYCYEANDVDTPKEKGESSTQKRKCGSTEMKEITRARSGGQKLVIQYNELGQAIGKNATKLKSFIGTTVLFHAGFVVDPRSKKTIIQNAGVCFRQFKYRLTTTYVLPFLDDVEKLKFPPNEYSFIDQQHWTDFVASRMKEDFKKKSENGKEKQKNYKYNHRTSRKGYANLMEELKASSSDQIDRSIVWKQARMDRKGQISDEETKEVVNLIDELVATQNTTNAFGEEDILTRALGGKDRLGILCGVEKYVTKKKYFHTTTQQKINGKEDEKATSKEHDRMAKRIKELEEELLKMKEKDDCVGDLKEEPGMGSKEKSSMEGAENVNDLEDLSNDLESEKDVEDVVELNEDIKVNIAKEDEEVEGVTLDKMKVGIPCKLVFETKDHVVTWGTIIDSDVEGDNVKVAVDVVVDGIVQFSFHQSKGCTKCPRKYLYTRMESSRTLNLYKFVGSISCGSPKEERAQLLTARLLGTDYDQLLLIPYNFGNHWTLVVVNLTKGAAFWIDPLKNRMDRDVTEVVERSFNIMNKKKPNWRVVKMKDSPRAYTQDDIDCIRSKWAEFVGKHVHCA</sequence>
<dbReference type="EMBL" id="SSTD01003575">
    <property type="protein sequence ID" value="TYK26006.1"/>
    <property type="molecule type" value="Genomic_DNA"/>
</dbReference>
<dbReference type="PANTHER" id="PTHR33018:SF31">
    <property type="entry name" value="TRANSPOSASE, PTTA_EN_SPM, PLANT"/>
    <property type="match status" value="1"/>
</dbReference>
<dbReference type="InterPro" id="IPR038765">
    <property type="entry name" value="Papain-like_cys_pep_sf"/>
</dbReference>
<dbReference type="Gene3D" id="3.40.395.10">
    <property type="entry name" value="Adenoviral Proteinase, Chain A"/>
    <property type="match status" value="1"/>
</dbReference>
<feature type="region of interest" description="Disordered" evidence="2">
    <location>
        <begin position="76"/>
        <end position="96"/>
    </location>
</feature>
<evidence type="ECO:0000313" key="3">
    <source>
        <dbReference type="EMBL" id="TYK26006.1"/>
    </source>
</evidence>
<dbReference type="PANTHER" id="PTHR33018">
    <property type="entry name" value="OS10G0338966 PROTEIN-RELATED"/>
    <property type="match status" value="1"/>
</dbReference>
<dbReference type="AlphaFoldDB" id="A0A5D3DQR3"/>
<evidence type="ECO:0000256" key="2">
    <source>
        <dbReference type="SAM" id="MobiDB-lite"/>
    </source>
</evidence>
<evidence type="ECO:0000256" key="1">
    <source>
        <dbReference type="SAM" id="Coils"/>
    </source>
</evidence>
<comment type="caution">
    <text evidence="3">The sequence shown here is derived from an EMBL/GenBank/DDBJ whole genome shotgun (WGS) entry which is preliminary data.</text>
</comment>
<feature type="coiled-coil region" evidence="1">
    <location>
        <begin position="336"/>
        <end position="363"/>
    </location>
</feature>
<gene>
    <name evidence="3" type="ORF">E5676_scaffold1567G00100</name>
</gene>
<evidence type="ECO:0000313" key="4">
    <source>
        <dbReference type="Proteomes" id="UP000321947"/>
    </source>
</evidence>
<dbReference type="Proteomes" id="UP000321947">
    <property type="component" value="Unassembled WGS sequence"/>
</dbReference>
<feature type="region of interest" description="Disordered" evidence="2">
    <location>
        <begin position="367"/>
        <end position="387"/>
    </location>
</feature>
<feature type="compositionally biased region" description="Basic and acidic residues" evidence="2">
    <location>
        <begin position="367"/>
        <end position="383"/>
    </location>
</feature>
<dbReference type="InterPro" id="IPR004252">
    <property type="entry name" value="Probable_transposase_24"/>
</dbReference>
<dbReference type="SUPFAM" id="SSF54001">
    <property type="entry name" value="Cysteine proteinases"/>
    <property type="match status" value="1"/>
</dbReference>
<keyword evidence="1" id="KW-0175">Coiled coil</keyword>
<reference evidence="3 4" key="1">
    <citation type="submission" date="2019-08" db="EMBL/GenBank/DDBJ databases">
        <title>Draft genome sequences of two oriental melons (Cucumis melo L. var makuwa).</title>
        <authorList>
            <person name="Kwon S.-Y."/>
        </authorList>
    </citation>
    <scope>NUCLEOTIDE SEQUENCE [LARGE SCALE GENOMIC DNA]</scope>
    <source>
        <strain evidence="4">cv. Chang Bougi</strain>
        <tissue evidence="3">Leaf</tissue>
    </source>
</reference>
<dbReference type="Pfam" id="PF03004">
    <property type="entry name" value="Transposase_24"/>
    <property type="match status" value="1"/>
</dbReference>